<keyword evidence="1" id="KW-0812">Transmembrane</keyword>
<protein>
    <submittedName>
        <fullName evidence="2">Uncharacterized protein</fullName>
    </submittedName>
</protein>
<feature type="transmembrane region" description="Helical" evidence="1">
    <location>
        <begin position="6"/>
        <end position="24"/>
    </location>
</feature>
<gene>
    <name evidence="2" type="ORF">K6Q96_08980</name>
</gene>
<keyword evidence="1" id="KW-0472">Membrane</keyword>
<sequence>MEFETILKLLGVGAAMIGVGWKYYQFTTSKKSNLREEYRFAKQFLSDCEEGNIHPFAEEKGYQAIAGSAAMQLSEIKYILSLKDPVSKLNQYIESRNHFESFNADNPSLKLKWLYRNTRVRSILIGGGFIAYLLSAISLVSPLLFPEFWFGSEDVRWSAFLVLGPILGPAAFLSMRYSVKTLIAGRLVENQKSHRFNFALL</sequence>
<feature type="transmembrane region" description="Helical" evidence="1">
    <location>
        <begin position="157"/>
        <end position="177"/>
    </location>
</feature>
<keyword evidence="1" id="KW-1133">Transmembrane helix</keyword>
<reference evidence="2" key="1">
    <citation type="submission" date="2021-08" db="EMBL/GenBank/DDBJ databases">
        <authorList>
            <person name="Sakaguchi M."/>
            <person name="Kikuchi T."/>
            <person name="Urbanczyk H."/>
        </authorList>
    </citation>
    <scope>NUCLEOTIDE SEQUENCE</scope>
    <source>
        <strain evidence="2">020920N</strain>
    </source>
</reference>
<evidence type="ECO:0000313" key="3">
    <source>
        <dbReference type="Proteomes" id="UP001056255"/>
    </source>
</evidence>
<keyword evidence="3" id="KW-1185">Reference proteome</keyword>
<evidence type="ECO:0000256" key="1">
    <source>
        <dbReference type="SAM" id="Phobius"/>
    </source>
</evidence>
<dbReference type="Proteomes" id="UP001056255">
    <property type="component" value="Chromosome I"/>
</dbReference>
<accession>A0ABY4WNC3</accession>
<feature type="transmembrane region" description="Helical" evidence="1">
    <location>
        <begin position="122"/>
        <end position="145"/>
    </location>
</feature>
<evidence type="ECO:0000313" key="2">
    <source>
        <dbReference type="EMBL" id="USH01074.1"/>
    </source>
</evidence>
<proteinExistence type="predicted"/>
<dbReference type="RefSeq" id="WP_251875124.1">
    <property type="nucleotide sequence ID" value="NZ_CP082275.1"/>
</dbReference>
<dbReference type="EMBL" id="CP082275">
    <property type="protein sequence ID" value="USH01074.1"/>
    <property type="molecule type" value="Genomic_DNA"/>
</dbReference>
<name>A0ABY4WNC3_9GAMM</name>
<organism evidence="2 3">
    <name type="scientific">Grimontia kaedaensis</name>
    <dbReference type="NCBI Taxonomy" id="2872157"/>
    <lineage>
        <taxon>Bacteria</taxon>
        <taxon>Pseudomonadati</taxon>
        <taxon>Pseudomonadota</taxon>
        <taxon>Gammaproteobacteria</taxon>
        <taxon>Vibrionales</taxon>
        <taxon>Vibrionaceae</taxon>
        <taxon>Grimontia</taxon>
    </lineage>
</organism>